<evidence type="ECO:0000313" key="1">
    <source>
        <dbReference type="EMBL" id="MXO85891.1"/>
    </source>
</evidence>
<name>A0A844ZBH4_9SPHN</name>
<organism evidence="1 2">
    <name type="scientific">Parapontixanthobacter aurantiacus</name>
    <dbReference type="NCBI Taxonomy" id="1463599"/>
    <lineage>
        <taxon>Bacteria</taxon>
        <taxon>Pseudomonadati</taxon>
        <taxon>Pseudomonadota</taxon>
        <taxon>Alphaproteobacteria</taxon>
        <taxon>Sphingomonadales</taxon>
        <taxon>Erythrobacteraceae</taxon>
        <taxon>Parapontixanthobacter</taxon>
    </lineage>
</organism>
<evidence type="ECO:0000313" key="2">
    <source>
        <dbReference type="Proteomes" id="UP000433104"/>
    </source>
</evidence>
<dbReference type="RefSeq" id="WP_202389855.1">
    <property type="nucleotide sequence ID" value="NZ_WTYW01000001.1"/>
</dbReference>
<keyword evidence="2" id="KW-1185">Reference proteome</keyword>
<sequence length="86" mass="10283">MNFVTLIFLVVMAGFAYAFWNRRTQLQEKSWDDSQERSAMQKEVEELRERIRVLERIAFDNNSLGAQERRRISAEIEALKDEEESR</sequence>
<accession>A0A844ZBH4</accession>
<dbReference type="AlphaFoldDB" id="A0A844ZBH4"/>
<proteinExistence type="predicted"/>
<protein>
    <recommendedName>
        <fullName evidence="3">Phage shock protein B</fullName>
    </recommendedName>
</protein>
<evidence type="ECO:0008006" key="3">
    <source>
        <dbReference type="Google" id="ProtNLM"/>
    </source>
</evidence>
<reference evidence="1 2" key="1">
    <citation type="submission" date="2019-12" db="EMBL/GenBank/DDBJ databases">
        <title>Genomic-based taxomic classification of the family Erythrobacteraceae.</title>
        <authorList>
            <person name="Xu L."/>
        </authorList>
    </citation>
    <scope>NUCLEOTIDE SEQUENCE [LARGE SCALE GENOMIC DNA]</scope>
    <source>
        <strain evidence="1 2">MCCC 1A09962</strain>
    </source>
</reference>
<comment type="caution">
    <text evidence="1">The sequence shown here is derived from an EMBL/GenBank/DDBJ whole genome shotgun (WGS) entry which is preliminary data.</text>
</comment>
<dbReference type="EMBL" id="WTYW01000001">
    <property type="protein sequence ID" value="MXO85891.1"/>
    <property type="molecule type" value="Genomic_DNA"/>
</dbReference>
<gene>
    <name evidence="1" type="ORF">GRI38_07575</name>
</gene>
<dbReference type="Proteomes" id="UP000433104">
    <property type="component" value="Unassembled WGS sequence"/>
</dbReference>